<dbReference type="Proteomes" id="UP001215280">
    <property type="component" value="Unassembled WGS sequence"/>
</dbReference>
<gene>
    <name evidence="1" type="ORF">DFH07DRAFT_777934</name>
</gene>
<evidence type="ECO:0000313" key="2">
    <source>
        <dbReference type="Proteomes" id="UP001215280"/>
    </source>
</evidence>
<protein>
    <submittedName>
        <fullName evidence="1">Uncharacterized protein</fullName>
    </submittedName>
</protein>
<reference evidence="1" key="1">
    <citation type="submission" date="2023-03" db="EMBL/GenBank/DDBJ databases">
        <title>Massive genome expansion in bonnet fungi (Mycena s.s.) driven by repeated elements and novel gene families across ecological guilds.</title>
        <authorList>
            <consortium name="Lawrence Berkeley National Laboratory"/>
            <person name="Harder C.B."/>
            <person name="Miyauchi S."/>
            <person name="Viragh M."/>
            <person name="Kuo A."/>
            <person name="Thoen E."/>
            <person name="Andreopoulos B."/>
            <person name="Lu D."/>
            <person name="Skrede I."/>
            <person name="Drula E."/>
            <person name="Henrissat B."/>
            <person name="Morin E."/>
            <person name="Kohler A."/>
            <person name="Barry K."/>
            <person name="LaButti K."/>
            <person name="Morin E."/>
            <person name="Salamov A."/>
            <person name="Lipzen A."/>
            <person name="Mereny Z."/>
            <person name="Hegedus B."/>
            <person name="Baldrian P."/>
            <person name="Stursova M."/>
            <person name="Weitz H."/>
            <person name="Taylor A."/>
            <person name="Grigoriev I.V."/>
            <person name="Nagy L.G."/>
            <person name="Martin F."/>
            <person name="Kauserud H."/>
        </authorList>
    </citation>
    <scope>NUCLEOTIDE SEQUENCE</scope>
    <source>
        <strain evidence="1">CBHHK188m</strain>
    </source>
</reference>
<name>A0AAD7IGH0_9AGAR</name>
<keyword evidence="2" id="KW-1185">Reference proteome</keyword>
<dbReference type="EMBL" id="JARJLG010000121">
    <property type="protein sequence ID" value="KAJ7741746.1"/>
    <property type="molecule type" value="Genomic_DNA"/>
</dbReference>
<sequence>MHYAHLAPARNPGSPRARNRRRTFLQRPNNECTVLHVAAALWKLKEERGLEIYVHANGTTRVQLDLVRSLGLKFDMLFSSELLGSYKSAPENYRQVLGLLKLSADKRCMRGETDDVWEDQEVIRSENDVYLEDTQKLDEIISRVHDLSLSVTDVSSPPGSLLDRGDSNPGLRAIQEIEKWIQPLRNMPD</sequence>
<dbReference type="InterPro" id="IPR023214">
    <property type="entry name" value="HAD_sf"/>
</dbReference>
<dbReference type="Gene3D" id="3.40.50.1000">
    <property type="entry name" value="HAD superfamily/HAD-like"/>
    <property type="match status" value="1"/>
</dbReference>
<proteinExistence type="predicted"/>
<accession>A0AAD7IGH0</accession>
<dbReference type="SUPFAM" id="SSF56784">
    <property type="entry name" value="HAD-like"/>
    <property type="match status" value="1"/>
</dbReference>
<evidence type="ECO:0000313" key="1">
    <source>
        <dbReference type="EMBL" id="KAJ7741746.1"/>
    </source>
</evidence>
<comment type="caution">
    <text evidence="1">The sequence shown here is derived from an EMBL/GenBank/DDBJ whole genome shotgun (WGS) entry which is preliminary data.</text>
</comment>
<dbReference type="AlphaFoldDB" id="A0AAD7IGH0"/>
<dbReference type="InterPro" id="IPR036412">
    <property type="entry name" value="HAD-like_sf"/>
</dbReference>
<organism evidence="1 2">
    <name type="scientific">Mycena maculata</name>
    <dbReference type="NCBI Taxonomy" id="230809"/>
    <lineage>
        <taxon>Eukaryota</taxon>
        <taxon>Fungi</taxon>
        <taxon>Dikarya</taxon>
        <taxon>Basidiomycota</taxon>
        <taxon>Agaricomycotina</taxon>
        <taxon>Agaricomycetes</taxon>
        <taxon>Agaricomycetidae</taxon>
        <taxon>Agaricales</taxon>
        <taxon>Marasmiineae</taxon>
        <taxon>Mycenaceae</taxon>
        <taxon>Mycena</taxon>
    </lineage>
</organism>